<dbReference type="InterPro" id="IPR008984">
    <property type="entry name" value="SMAD_FHA_dom_sf"/>
</dbReference>
<keyword evidence="9" id="KW-1185">Reference proteome</keyword>
<keyword evidence="5 6" id="KW-0472">Membrane</keyword>
<comment type="subcellular location">
    <subcellularLocation>
        <location evidence="1">Membrane</location>
        <topology evidence="1">Multi-pass membrane protein</topology>
    </subcellularLocation>
</comment>
<dbReference type="SUPFAM" id="SSF49879">
    <property type="entry name" value="SMAD/FHA domain"/>
    <property type="match status" value="1"/>
</dbReference>
<organism evidence="8 9">
    <name type="scientific">Protaetiibacter intestinalis</name>
    <dbReference type="NCBI Taxonomy" id="2419774"/>
    <lineage>
        <taxon>Bacteria</taxon>
        <taxon>Bacillati</taxon>
        <taxon>Actinomycetota</taxon>
        <taxon>Actinomycetes</taxon>
        <taxon>Micrococcales</taxon>
        <taxon>Microbacteriaceae</taxon>
        <taxon>Protaetiibacter</taxon>
    </lineage>
</organism>
<name>A0A387BGV8_9MICO</name>
<evidence type="ECO:0000256" key="2">
    <source>
        <dbReference type="ARBA" id="ARBA00022553"/>
    </source>
</evidence>
<accession>A0A387BGV8</accession>
<feature type="transmembrane region" description="Helical" evidence="6">
    <location>
        <begin position="185"/>
        <end position="210"/>
    </location>
</feature>
<keyword evidence="3 6" id="KW-0812">Transmembrane</keyword>
<dbReference type="CDD" id="cd00060">
    <property type="entry name" value="FHA"/>
    <property type="match status" value="1"/>
</dbReference>
<keyword evidence="4 6" id="KW-1133">Transmembrane helix</keyword>
<evidence type="ECO:0000259" key="7">
    <source>
        <dbReference type="PROSITE" id="PS50006"/>
    </source>
</evidence>
<dbReference type="GO" id="GO:0016020">
    <property type="term" value="C:membrane"/>
    <property type="evidence" value="ECO:0007669"/>
    <property type="project" value="UniProtKB-SubCell"/>
</dbReference>
<dbReference type="InterPro" id="IPR010432">
    <property type="entry name" value="RDD"/>
</dbReference>
<reference evidence="9" key="1">
    <citation type="submission" date="2018-09" db="EMBL/GenBank/DDBJ databases">
        <title>Genome sequencing of strain 2DFWR-13.</title>
        <authorList>
            <person name="Heo J."/>
            <person name="Kim S.-J."/>
            <person name="Kwon S.-W."/>
        </authorList>
    </citation>
    <scope>NUCLEOTIDE SEQUENCE [LARGE SCALE GENOMIC DNA]</scope>
    <source>
        <strain evidence="9">2DFWR-13</strain>
    </source>
</reference>
<proteinExistence type="predicted"/>
<evidence type="ECO:0000256" key="5">
    <source>
        <dbReference type="ARBA" id="ARBA00023136"/>
    </source>
</evidence>
<evidence type="ECO:0000313" key="9">
    <source>
        <dbReference type="Proteomes" id="UP000278886"/>
    </source>
</evidence>
<dbReference type="PROSITE" id="PS50006">
    <property type="entry name" value="FHA_DOMAIN"/>
    <property type="match status" value="1"/>
</dbReference>
<dbReference type="Gene3D" id="2.60.200.20">
    <property type="match status" value="1"/>
</dbReference>
<protein>
    <submittedName>
        <fullName evidence="8">FHA domain-containing protein</fullName>
    </submittedName>
</protein>
<evidence type="ECO:0000256" key="1">
    <source>
        <dbReference type="ARBA" id="ARBA00004141"/>
    </source>
</evidence>
<dbReference type="OrthoDB" id="5111283at2"/>
<dbReference type="EMBL" id="CP032630">
    <property type="protein sequence ID" value="AYF97750.1"/>
    <property type="molecule type" value="Genomic_DNA"/>
</dbReference>
<gene>
    <name evidence="8" type="ORF">D7I47_05440</name>
</gene>
<dbReference type="AlphaFoldDB" id="A0A387BGV8"/>
<evidence type="ECO:0000256" key="4">
    <source>
        <dbReference type="ARBA" id="ARBA00022989"/>
    </source>
</evidence>
<dbReference type="Pfam" id="PF00498">
    <property type="entry name" value="FHA"/>
    <property type="match status" value="1"/>
</dbReference>
<sequence length="452" mass="44979">MAGASPFGATTCWNCGQAMRLGAERCLYCGVTLAAGPAGGAPAAAAEVAAASPAPPAPVAAPAPAASAPQAGAPLISVGAPIVVAPRVRQAPTPLPSEFAGTVAGVGRQLLAWAIDVLAAVGLAAGVGLLTGSLVFAVVALVEAAVLLWVIEARTGATLGNLLLRVRASRDEAPLSPGAARAGAWRLTVLAGALVGLVVGGAVVVASGFADGSGQHRSWADRLAGTRRVVPLPRAARQAASVAAPPVTTVSAPTMVAPAVLLADDLEISADRTDAPPAVAGVAPLVPPAAVPLVADPATAVAPVAEEAPEVLAGVVAPDLEAASGVESTVVTVLPSGVSTLLLVFDTGQRERVPTPAAINLGRAPTGTEPGDRAIKVQDPESTVSKSHVRIEHSRGQTWVVDLGSTNGTTLLGDDGTTTRLQKGERRELEEGARVRIGNRTFTVNLILGGEG</sequence>
<evidence type="ECO:0000256" key="3">
    <source>
        <dbReference type="ARBA" id="ARBA00022692"/>
    </source>
</evidence>
<feature type="transmembrane region" description="Helical" evidence="6">
    <location>
        <begin position="117"/>
        <end position="140"/>
    </location>
</feature>
<feature type="domain" description="FHA" evidence="7">
    <location>
        <begin position="359"/>
        <end position="411"/>
    </location>
</feature>
<evidence type="ECO:0000313" key="8">
    <source>
        <dbReference type="EMBL" id="AYF97750.1"/>
    </source>
</evidence>
<dbReference type="InterPro" id="IPR000253">
    <property type="entry name" value="FHA_dom"/>
</dbReference>
<evidence type="ECO:0000256" key="6">
    <source>
        <dbReference type="SAM" id="Phobius"/>
    </source>
</evidence>
<keyword evidence="2" id="KW-0597">Phosphoprotein</keyword>
<dbReference type="Proteomes" id="UP000278886">
    <property type="component" value="Chromosome"/>
</dbReference>
<dbReference type="Pfam" id="PF06271">
    <property type="entry name" value="RDD"/>
    <property type="match status" value="1"/>
</dbReference>
<dbReference type="KEGG" id="lyd:D7I47_05440"/>
<dbReference type="RefSeq" id="WP_120762099.1">
    <property type="nucleotide sequence ID" value="NZ_CP032630.1"/>
</dbReference>